<dbReference type="NCBIfam" id="TIGR03591">
    <property type="entry name" value="polynuc_phos"/>
    <property type="match status" value="1"/>
</dbReference>
<proteinExistence type="inferred from homology"/>
<reference evidence="9 10" key="1">
    <citation type="submission" date="2024-05" db="EMBL/GenBank/DDBJ databases">
        <title>Genome sequencing of Marine Estuary Bacteria, Shewanella vesiculosa and S. baltica, and Pseudomonas syringae.</title>
        <authorList>
            <person name="Gurung A."/>
            <person name="Maclea K.S."/>
        </authorList>
    </citation>
    <scope>NUCLEOTIDE SEQUENCE [LARGE SCALE GENOMIC DNA]</scope>
    <source>
        <strain evidence="9 10">1A</strain>
    </source>
</reference>
<dbReference type="InterPro" id="IPR015847">
    <property type="entry name" value="ExoRNase_PH_dom2"/>
</dbReference>
<comment type="cofactor">
    <cofactor evidence="7">
        <name>Mg(2+)</name>
        <dbReference type="ChEBI" id="CHEBI:18420"/>
    </cofactor>
</comment>
<dbReference type="GeneID" id="90571886"/>
<dbReference type="PANTHER" id="PTHR11252">
    <property type="entry name" value="POLYRIBONUCLEOTIDE NUCLEOTIDYLTRANSFERASE"/>
    <property type="match status" value="1"/>
</dbReference>
<comment type="subcellular location">
    <subcellularLocation>
        <location evidence="7">Cytoplasm</location>
    </subcellularLocation>
</comment>
<dbReference type="HAMAP" id="MF_01595">
    <property type="entry name" value="PNPase"/>
    <property type="match status" value="1"/>
</dbReference>
<comment type="similarity">
    <text evidence="1 7">Belongs to the polyribonucleotide nucleotidyltransferase family.</text>
</comment>
<dbReference type="InterPro" id="IPR020568">
    <property type="entry name" value="Ribosomal_Su5_D2-typ_SF"/>
</dbReference>
<protein>
    <recommendedName>
        <fullName evidence="7">Polyribonucleotide nucleotidyltransferase</fullName>
        <ecNumber evidence="7">2.7.7.8</ecNumber>
    </recommendedName>
    <alternativeName>
        <fullName evidence="7">Polynucleotide phosphorylase</fullName>
        <shortName evidence="7">PNPase</shortName>
    </alternativeName>
</protein>
<gene>
    <name evidence="7 9" type="primary">pnp</name>
    <name evidence="9" type="ORF">ABHN84_02335</name>
</gene>
<dbReference type="Pfam" id="PF03726">
    <property type="entry name" value="PNPase"/>
    <property type="match status" value="1"/>
</dbReference>
<dbReference type="CDD" id="cd11364">
    <property type="entry name" value="RNase_PH_PNPase_2"/>
    <property type="match status" value="1"/>
</dbReference>
<accession>A0ABV0FJX1</accession>
<dbReference type="InterPro" id="IPR012162">
    <property type="entry name" value="PNPase"/>
</dbReference>
<dbReference type="SUPFAM" id="SSF46915">
    <property type="entry name" value="Polynucleotide phosphorylase/guanosine pentaphosphate synthase (PNPase/GPSI), domain 3"/>
    <property type="match status" value="1"/>
</dbReference>
<dbReference type="SMART" id="SM00316">
    <property type="entry name" value="S1"/>
    <property type="match status" value="1"/>
</dbReference>
<keyword evidence="6 7" id="KW-0694">RNA-binding</keyword>
<evidence type="ECO:0000256" key="3">
    <source>
        <dbReference type="ARBA" id="ARBA00022679"/>
    </source>
</evidence>
<evidence type="ECO:0000256" key="6">
    <source>
        <dbReference type="ARBA" id="ARBA00022884"/>
    </source>
</evidence>
<dbReference type="InterPro" id="IPR004087">
    <property type="entry name" value="KH_dom"/>
</dbReference>
<dbReference type="InterPro" id="IPR015848">
    <property type="entry name" value="PNPase_PH_RNA-bd_bac/org-type"/>
</dbReference>
<dbReference type="GO" id="GO:0004654">
    <property type="term" value="F:polyribonucleotide nucleotidyltransferase activity"/>
    <property type="evidence" value="ECO:0007669"/>
    <property type="project" value="UniProtKB-EC"/>
</dbReference>
<evidence type="ECO:0000256" key="2">
    <source>
        <dbReference type="ARBA" id="ARBA00022490"/>
    </source>
</evidence>
<dbReference type="InterPro" id="IPR001247">
    <property type="entry name" value="ExoRNase_PH_dom1"/>
</dbReference>
<dbReference type="SUPFAM" id="SSF54791">
    <property type="entry name" value="Eukaryotic type KH-domain (KH-domain type I)"/>
    <property type="match status" value="1"/>
</dbReference>
<dbReference type="RefSeq" id="WP_124017630.1">
    <property type="nucleotide sequence ID" value="NZ_JAACRJ010000011.1"/>
</dbReference>
<comment type="function">
    <text evidence="7">Involved in mRNA degradation. Catalyzes the phosphorolysis of single-stranded polyribonucleotides processively in the 3'- to 5'-direction.</text>
</comment>
<evidence type="ECO:0000256" key="1">
    <source>
        <dbReference type="ARBA" id="ARBA00007404"/>
    </source>
</evidence>
<dbReference type="NCBIfam" id="NF008805">
    <property type="entry name" value="PRK11824.1"/>
    <property type="match status" value="1"/>
</dbReference>
<dbReference type="Pfam" id="PF01138">
    <property type="entry name" value="RNase_PH"/>
    <property type="match status" value="2"/>
</dbReference>
<sequence length="698" mass="75297">MNPIVKSFEYGQHTVTLETGVIARQADAAVLASMGDTTVLVTVVGKKVADLSRDFFPLTVNYQEKTYAAGKIPGGFFKREGRPSEDETLIARLIDRPIRPLFPNGFKNEVQVIITVVSVDPQIEPDIVSMIGTSAALAISGIPFSGPLGAARVGYINDEYVLNPTVDQLATSSLNLVVAGTKAAVLMVESEAKALAEEIMLGAVTYGHDQQQVVVDAIAEFKAEAGKPTWDWTAPVQDQVLVAKIKELAEAGMTEAYQIEVKQDRYVQVGIVKAAAKAALVAENPDVDTREVDNLLGSLEKNVVRGRIISGKPRIDGREPDMIRALSVLAGVLPRTHGSSLFTRGETQALVTCTLGTERDAQKIDSIMGERTNRFMLHYNFPPYSVGETGMVGSPKRREIGHGKLAWRGMNAVMPSAEEFPYSIRVVSEITESNGSSSMASVCGTSLALMDAGVPIKSSVAGIAMGLVKEGDDFVVLSDILGDEDHLGDMDFKVAGTRDGITALQMDIKIEGITKEIMDIALQQAYGARVHILNVMDQAIGSHRDDISAHAPRITTIKINPEKIRDVIGKGGAVIRALTEETGTTIELDDNGTVKIASSNGEATKEAIRRIEEITAEVEVGRIYNGKVIRIVDFGAFVNILPGKDGLVHISQISDERVANVSDHLEMNQEVAVKVMEVDRQGRVRLSIKEAQAKETAE</sequence>
<keyword evidence="7" id="KW-0479">Metal-binding</keyword>
<feature type="binding site" evidence="7">
    <location>
        <position position="485"/>
    </location>
    <ligand>
        <name>Mg(2+)</name>
        <dbReference type="ChEBI" id="CHEBI:18420"/>
    </ligand>
</feature>
<dbReference type="Proteomes" id="UP001477278">
    <property type="component" value="Unassembled WGS sequence"/>
</dbReference>
<dbReference type="SUPFAM" id="SSF55666">
    <property type="entry name" value="Ribonuclease PH domain 2-like"/>
    <property type="match status" value="2"/>
</dbReference>
<dbReference type="CDD" id="cd04472">
    <property type="entry name" value="S1_PNPase"/>
    <property type="match status" value="1"/>
</dbReference>
<dbReference type="Pfam" id="PF03725">
    <property type="entry name" value="RNase_PH_C"/>
    <property type="match status" value="1"/>
</dbReference>
<dbReference type="InterPro" id="IPR003029">
    <property type="entry name" value="S1_domain"/>
</dbReference>
<evidence type="ECO:0000256" key="5">
    <source>
        <dbReference type="ARBA" id="ARBA00022842"/>
    </source>
</evidence>
<dbReference type="PIRSF" id="PIRSF005499">
    <property type="entry name" value="PNPase"/>
    <property type="match status" value="1"/>
</dbReference>
<evidence type="ECO:0000259" key="8">
    <source>
        <dbReference type="PROSITE" id="PS50126"/>
    </source>
</evidence>
<name>A0ABV0FJX1_9GAMM</name>
<keyword evidence="3 7" id="KW-0808">Transferase</keyword>
<dbReference type="InterPro" id="IPR036456">
    <property type="entry name" value="PNPase_PH_RNA-bd_sf"/>
</dbReference>
<dbReference type="Gene3D" id="3.30.1370.10">
    <property type="entry name" value="K Homology domain, type 1"/>
    <property type="match status" value="1"/>
</dbReference>
<organism evidence="9 10">
    <name type="scientific">Shewanella vesiculosa</name>
    <dbReference type="NCBI Taxonomy" id="518738"/>
    <lineage>
        <taxon>Bacteria</taxon>
        <taxon>Pseudomonadati</taxon>
        <taxon>Pseudomonadota</taxon>
        <taxon>Gammaproteobacteria</taxon>
        <taxon>Alteromonadales</taxon>
        <taxon>Shewanellaceae</taxon>
        <taxon>Shewanella</taxon>
    </lineage>
</organism>
<dbReference type="EC" id="2.7.7.8" evidence="7"/>
<dbReference type="InterPro" id="IPR036612">
    <property type="entry name" value="KH_dom_type_1_sf"/>
</dbReference>
<feature type="domain" description="S1 motif" evidence="8">
    <location>
        <begin position="621"/>
        <end position="689"/>
    </location>
</feature>
<comment type="catalytic activity">
    <reaction evidence="7">
        <text>RNA(n+1) + phosphate = RNA(n) + a ribonucleoside 5'-diphosphate</text>
        <dbReference type="Rhea" id="RHEA:22096"/>
        <dbReference type="Rhea" id="RHEA-COMP:14527"/>
        <dbReference type="Rhea" id="RHEA-COMP:17342"/>
        <dbReference type="ChEBI" id="CHEBI:43474"/>
        <dbReference type="ChEBI" id="CHEBI:57930"/>
        <dbReference type="ChEBI" id="CHEBI:140395"/>
        <dbReference type="EC" id="2.7.7.8"/>
    </reaction>
</comment>
<keyword evidence="5 7" id="KW-0460">Magnesium</keyword>
<keyword evidence="2 7" id="KW-0963">Cytoplasm</keyword>
<dbReference type="CDD" id="cd02393">
    <property type="entry name" value="KH-I_PNPase"/>
    <property type="match status" value="1"/>
</dbReference>
<keyword evidence="10" id="KW-1185">Reference proteome</keyword>
<dbReference type="InterPro" id="IPR036345">
    <property type="entry name" value="ExoRNase_PH_dom2_sf"/>
</dbReference>
<evidence type="ECO:0000313" key="9">
    <source>
        <dbReference type="EMBL" id="MEO3681124.1"/>
    </source>
</evidence>
<dbReference type="Pfam" id="PF00013">
    <property type="entry name" value="KH_1"/>
    <property type="match status" value="1"/>
</dbReference>
<keyword evidence="4 7" id="KW-0548">Nucleotidyltransferase</keyword>
<dbReference type="EMBL" id="JBDPZN010000001">
    <property type="protein sequence ID" value="MEO3681124.1"/>
    <property type="molecule type" value="Genomic_DNA"/>
</dbReference>
<dbReference type="Gene3D" id="2.40.50.140">
    <property type="entry name" value="Nucleic acid-binding proteins"/>
    <property type="match status" value="1"/>
</dbReference>
<evidence type="ECO:0000256" key="7">
    <source>
        <dbReference type="HAMAP-Rule" id="MF_01595"/>
    </source>
</evidence>
<dbReference type="Pfam" id="PF00575">
    <property type="entry name" value="S1"/>
    <property type="match status" value="1"/>
</dbReference>
<evidence type="ECO:0000256" key="4">
    <source>
        <dbReference type="ARBA" id="ARBA00022695"/>
    </source>
</evidence>
<comment type="caution">
    <text evidence="9">The sequence shown here is derived from an EMBL/GenBank/DDBJ whole genome shotgun (WGS) entry which is preliminary data.</text>
</comment>
<comment type="subunit">
    <text evidence="7">Component of the RNA degradosome, which is a multiprotein complex involved in RNA processing and mRNA degradation.</text>
</comment>
<evidence type="ECO:0000313" key="10">
    <source>
        <dbReference type="Proteomes" id="UP001477278"/>
    </source>
</evidence>
<dbReference type="SMART" id="SM00322">
    <property type="entry name" value="KH"/>
    <property type="match status" value="1"/>
</dbReference>
<dbReference type="CDD" id="cd11363">
    <property type="entry name" value="RNase_PH_PNPase_1"/>
    <property type="match status" value="1"/>
</dbReference>
<feature type="binding site" evidence="7">
    <location>
        <position position="491"/>
    </location>
    <ligand>
        <name>Mg(2+)</name>
        <dbReference type="ChEBI" id="CHEBI:18420"/>
    </ligand>
</feature>
<dbReference type="SUPFAM" id="SSF50249">
    <property type="entry name" value="Nucleic acid-binding proteins"/>
    <property type="match status" value="1"/>
</dbReference>
<dbReference type="InterPro" id="IPR027408">
    <property type="entry name" value="PNPase/RNase_PH_dom_sf"/>
</dbReference>
<dbReference type="SUPFAM" id="SSF54211">
    <property type="entry name" value="Ribosomal protein S5 domain 2-like"/>
    <property type="match status" value="2"/>
</dbReference>
<dbReference type="PROSITE" id="PS50084">
    <property type="entry name" value="KH_TYPE_1"/>
    <property type="match status" value="1"/>
</dbReference>
<dbReference type="PROSITE" id="PS50126">
    <property type="entry name" value="S1"/>
    <property type="match status" value="1"/>
</dbReference>
<dbReference type="PANTHER" id="PTHR11252:SF0">
    <property type="entry name" value="POLYRIBONUCLEOTIDE NUCLEOTIDYLTRANSFERASE 1, MITOCHONDRIAL"/>
    <property type="match status" value="1"/>
</dbReference>
<dbReference type="InterPro" id="IPR004088">
    <property type="entry name" value="KH_dom_type_1"/>
</dbReference>
<dbReference type="InterPro" id="IPR012340">
    <property type="entry name" value="NA-bd_OB-fold"/>
</dbReference>
<dbReference type="Gene3D" id="3.30.230.70">
    <property type="entry name" value="GHMP Kinase, N-terminal domain"/>
    <property type="match status" value="2"/>
</dbReference>